<dbReference type="PANTHER" id="PTHR11022">
    <property type="entry name" value="PEPTIDOGLYCAN RECOGNITION PROTEIN"/>
    <property type="match status" value="1"/>
</dbReference>
<keyword evidence="6" id="KW-1185">Reference proteome</keyword>
<keyword evidence="3" id="KW-0812">Transmembrane</keyword>
<accession>A0A1H3HJW2</accession>
<evidence type="ECO:0000256" key="2">
    <source>
        <dbReference type="SAM" id="MobiDB-lite"/>
    </source>
</evidence>
<protein>
    <submittedName>
        <fullName evidence="5">N-acetylmuramoyl-L-alanine amidase</fullName>
    </submittedName>
</protein>
<feature type="transmembrane region" description="Helical" evidence="3">
    <location>
        <begin position="12"/>
        <end position="35"/>
    </location>
</feature>
<evidence type="ECO:0000256" key="3">
    <source>
        <dbReference type="SAM" id="Phobius"/>
    </source>
</evidence>
<reference evidence="6" key="1">
    <citation type="submission" date="2016-10" db="EMBL/GenBank/DDBJ databases">
        <authorList>
            <person name="Varghese N."/>
            <person name="Submissions S."/>
        </authorList>
    </citation>
    <scope>NUCLEOTIDE SEQUENCE [LARGE SCALE GENOMIC DNA]</scope>
    <source>
        <strain evidence="6">DSM 45245</strain>
    </source>
</reference>
<sequence>MRLTGIRWSRRATGIGAGVAATTMAAGAAVVALAFGADGVDEASAAEEAPTATLRTVEFPAVAAAARPEATIPSRDTERFSLVGVSWRDPAAHLDGTIKIRTRAAGSGVWRGWQELDSHGHGGPEGTAARAGGRLRGSTDPLWVGPSDGVEVRVTSAAGGTSEKLPDGLRLELVDPGESSGRKAGAAGTGQRAGTGLRPVANVRQVAAEPTPADPAPAGEPTGEPTGEPATSDPTPGTPPAATPTSQPTPSTPAPATTATRASAAAESVPRPNMVTRAGWGANEAITRPAEYRKEVKAVFVHHTAGSNTYNCSESASIIRAIQTYHVQTNGWEDIGYNFLVDKCGTLFEGHAGGIDKPVLGAHTLGFNTDTTGIAVLGTYIDAGVNTAVQDAIASLAAYKLGLYGYDPAGKVMMTAGLSNGKFNQGDRVEMFRISGHRDGYATECPGEALYRQLPTIRTRAAGVSGLTLTGLTPTTRSGKVHYTTGNVTASWSVNTPSSLMSRFELLIDGKVAATTRATDRTAAVTVPDGQHTVQVRGVHLRGATATTAAQTVVVETAAPRFVRRPQLRMRTGTVTATAVPATLTWYATDNIALDSVALTAPSARTFSPKALSVSTTVKPGAASTWSMTAKDLAGNTASASTAWTPVLVSEAAATRTGTWSTATGSGYLDGSALTSTAANASLTWSFTGRSASFIASNVSGSGRVHLYVDGEQVDTLDLGSSTAGHRQAVWTIDWATSAAHTIKIVVAGTSGRPRVTTDGIAYIR</sequence>
<dbReference type="AlphaFoldDB" id="A0A1H3HJW2"/>
<dbReference type="GO" id="GO:0009253">
    <property type="term" value="P:peptidoglycan catabolic process"/>
    <property type="evidence" value="ECO:0007669"/>
    <property type="project" value="InterPro"/>
</dbReference>
<dbReference type="GO" id="GO:0005975">
    <property type="term" value="P:carbohydrate metabolic process"/>
    <property type="evidence" value="ECO:0007669"/>
    <property type="project" value="UniProtKB-ARBA"/>
</dbReference>
<organism evidence="5 6">
    <name type="scientific">Micromonospora pattaloongensis</name>
    <dbReference type="NCBI Taxonomy" id="405436"/>
    <lineage>
        <taxon>Bacteria</taxon>
        <taxon>Bacillati</taxon>
        <taxon>Actinomycetota</taxon>
        <taxon>Actinomycetes</taxon>
        <taxon>Micromonosporales</taxon>
        <taxon>Micromonosporaceae</taxon>
        <taxon>Micromonospora</taxon>
    </lineage>
</organism>
<evidence type="ECO:0000259" key="4">
    <source>
        <dbReference type="SMART" id="SM00701"/>
    </source>
</evidence>
<dbReference type="Gene3D" id="2.60.120.260">
    <property type="entry name" value="Galactose-binding domain-like"/>
    <property type="match status" value="1"/>
</dbReference>
<name>A0A1H3HJW2_9ACTN</name>
<keyword evidence="3" id="KW-1133">Transmembrane helix</keyword>
<dbReference type="InterPro" id="IPR036505">
    <property type="entry name" value="Amidase/PGRP_sf"/>
</dbReference>
<dbReference type="GO" id="GO:0008745">
    <property type="term" value="F:N-acetylmuramoyl-L-alanine amidase activity"/>
    <property type="evidence" value="ECO:0007669"/>
    <property type="project" value="InterPro"/>
</dbReference>
<dbReference type="InterPro" id="IPR002502">
    <property type="entry name" value="Amidase_domain"/>
</dbReference>
<comment type="similarity">
    <text evidence="1">Belongs to the N-acetylmuramoyl-L-alanine amidase 2 family.</text>
</comment>
<dbReference type="GO" id="GO:0008270">
    <property type="term" value="F:zinc ion binding"/>
    <property type="evidence" value="ECO:0007669"/>
    <property type="project" value="InterPro"/>
</dbReference>
<dbReference type="RefSeq" id="WP_175543491.1">
    <property type="nucleotide sequence ID" value="NZ_FNPH01000001.1"/>
</dbReference>
<dbReference type="Gene3D" id="2.60.40.10">
    <property type="entry name" value="Immunoglobulins"/>
    <property type="match status" value="1"/>
</dbReference>
<keyword evidence="3" id="KW-0472">Membrane</keyword>
<evidence type="ECO:0000256" key="1">
    <source>
        <dbReference type="ARBA" id="ARBA00007553"/>
    </source>
</evidence>
<proteinExistence type="inferred from homology"/>
<dbReference type="Gene3D" id="3.40.80.10">
    <property type="entry name" value="Peptidoglycan recognition protein-like"/>
    <property type="match status" value="1"/>
</dbReference>
<feature type="domain" description="Peptidoglycan recognition protein family" evidence="4">
    <location>
        <begin position="272"/>
        <end position="419"/>
    </location>
</feature>
<dbReference type="Pfam" id="PF01510">
    <property type="entry name" value="Amidase_2"/>
    <property type="match status" value="1"/>
</dbReference>
<feature type="compositionally biased region" description="Low complexity" evidence="2">
    <location>
        <begin position="207"/>
        <end position="235"/>
    </location>
</feature>
<dbReference type="InterPro" id="IPR006619">
    <property type="entry name" value="PGRP_domain_met/bac"/>
</dbReference>
<gene>
    <name evidence="5" type="ORF">SAMN05444365_101859</name>
</gene>
<feature type="compositionally biased region" description="Basic and acidic residues" evidence="2">
    <location>
        <begin position="164"/>
        <end position="173"/>
    </location>
</feature>
<dbReference type="CDD" id="cd06583">
    <property type="entry name" value="PGRP"/>
    <property type="match status" value="1"/>
</dbReference>
<feature type="region of interest" description="Disordered" evidence="2">
    <location>
        <begin position="117"/>
        <end position="276"/>
    </location>
</feature>
<feature type="compositionally biased region" description="Low complexity" evidence="2">
    <location>
        <begin position="243"/>
        <end position="266"/>
    </location>
</feature>
<dbReference type="SMART" id="SM00701">
    <property type="entry name" value="PGRP"/>
    <property type="match status" value="1"/>
</dbReference>
<dbReference type="SUPFAM" id="SSF55846">
    <property type="entry name" value="N-acetylmuramoyl-L-alanine amidase-like"/>
    <property type="match status" value="1"/>
</dbReference>
<dbReference type="Proteomes" id="UP000242415">
    <property type="component" value="Unassembled WGS sequence"/>
</dbReference>
<dbReference type="EMBL" id="FNPH01000001">
    <property type="protein sequence ID" value="SDY15505.1"/>
    <property type="molecule type" value="Genomic_DNA"/>
</dbReference>
<dbReference type="PANTHER" id="PTHR11022:SF41">
    <property type="entry name" value="PEPTIDOGLYCAN-RECOGNITION PROTEIN LC-RELATED"/>
    <property type="match status" value="1"/>
</dbReference>
<evidence type="ECO:0000313" key="5">
    <source>
        <dbReference type="EMBL" id="SDY15505.1"/>
    </source>
</evidence>
<evidence type="ECO:0000313" key="6">
    <source>
        <dbReference type="Proteomes" id="UP000242415"/>
    </source>
</evidence>
<dbReference type="STRING" id="405436.SAMN05444365_101859"/>
<dbReference type="InterPro" id="IPR013783">
    <property type="entry name" value="Ig-like_fold"/>
</dbReference>
<dbReference type="InterPro" id="IPR015510">
    <property type="entry name" value="PGRP"/>
</dbReference>